<evidence type="ECO:0000313" key="2">
    <source>
        <dbReference type="Proteomes" id="UP000325081"/>
    </source>
</evidence>
<sequence length="244" mass="28252">MHPNKKRFESGKRHLPLTEQSCESYMHKWLHQVHFSLKILFADILNFHRCNTQYRRHKRTRSSTLKMWQFGNIAQYWKQRLSNTILPCGVSHVSSRNTNSHSNWHSAKRCGRKRQASTLAFNNTPHFIWDIKTNSGQLFGVDASGSRLNSKPRLEIFELQWSIPQVVGDDLNQEPERQDDALIGSFTKVELVGLQHCTNLPSQGEFRVLQKMLTEIGETLYGTSQEVKFSSLTSCELRKLPQLA</sequence>
<reference evidence="2" key="1">
    <citation type="journal article" date="2019" name="Curr. Biol.">
        <title>Genome Sequence of Striga asiatica Provides Insight into the Evolution of Plant Parasitism.</title>
        <authorList>
            <person name="Yoshida S."/>
            <person name="Kim S."/>
            <person name="Wafula E.K."/>
            <person name="Tanskanen J."/>
            <person name="Kim Y.M."/>
            <person name="Honaas L."/>
            <person name="Yang Z."/>
            <person name="Spallek T."/>
            <person name="Conn C.E."/>
            <person name="Ichihashi Y."/>
            <person name="Cheong K."/>
            <person name="Cui S."/>
            <person name="Der J.P."/>
            <person name="Gundlach H."/>
            <person name="Jiao Y."/>
            <person name="Hori C."/>
            <person name="Ishida J.K."/>
            <person name="Kasahara H."/>
            <person name="Kiba T."/>
            <person name="Kim M.S."/>
            <person name="Koo N."/>
            <person name="Laohavisit A."/>
            <person name="Lee Y.H."/>
            <person name="Lumba S."/>
            <person name="McCourt P."/>
            <person name="Mortimer J.C."/>
            <person name="Mutuku J.M."/>
            <person name="Nomura T."/>
            <person name="Sasaki-Sekimoto Y."/>
            <person name="Seto Y."/>
            <person name="Wang Y."/>
            <person name="Wakatake T."/>
            <person name="Sakakibara H."/>
            <person name="Demura T."/>
            <person name="Yamaguchi S."/>
            <person name="Yoneyama K."/>
            <person name="Manabe R.I."/>
            <person name="Nelson D.C."/>
            <person name="Schulman A.H."/>
            <person name="Timko M.P."/>
            <person name="dePamphilis C.W."/>
            <person name="Choi D."/>
            <person name="Shirasu K."/>
        </authorList>
    </citation>
    <scope>NUCLEOTIDE SEQUENCE [LARGE SCALE GENOMIC DNA]</scope>
    <source>
        <strain evidence="2">cv. UVA1</strain>
    </source>
</reference>
<protein>
    <submittedName>
        <fullName evidence="1">Thiazole synthase</fullName>
    </submittedName>
</protein>
<dbReference type="Proteomes" id="UP000325081">
    <property type="component" value="Unassembled WGS sequence"/>
</dbReference>
<accession>A0A5A7PZK5</accession>
<dbReference type="AlphaFoldDB" id="A0A5A7PZK5"/>
<keyword evidence="2" id="KW-1185">Reference proteome</keyword>
<comment type="caution">
    <text evidence="1">The sequence shown here is derived from an EMBL/GenBank/DDBJ whole genome shotgun (WGS) entry which is preliminary data.</text>
</comment>
<gene>
    <name evidence="1" type="ORF">STAS_14428</name>
</gene>
<name>A0A5A7PZK5_STRAF</name>
<evidence type="ECO:0000313" key="1">
    <source>
        <dbReference type="EMBL" id="GER37982.1"/>
    </source>
</evidence>
<dbReference type="EMBL" id="BKCP01005406">
    <property type="protein sequence ID" value="GER37982.1"/>
    <property type="molecule type" value="Genomic_DNA"/>
</dbReference>
<organism evidence="1 2">
    <name type="scientific">Striga asiatica</name>
    <name type="common">Asiatic witchweed</name>
    <name type="synonym">Buchnera asiatica</name>
    <dbReference type="NCBI Taxonomy" id="4170"/>
    <lineage>
        <taxon>Eukaryota</taxon>
        <taxon>Viridiplantae</taxon>
        <taxon>Streptophyta</taxon>
        <taxon>Embryophyta</taxon>
        <taxon>Tracheophyta</taxon>
        <taxon>Spermatophyta</taxon>
        <taxon>Magnoliopsida</taxon>
        <taxon>eudicotyledons</taxon>
        <taxon>Gunneridae</taxon>
        <taxon>Pentapetalae</taxon>
        <taxon>asterids</taxon>
        <taxon>lamiids</taxon>
        <taxon>Lamiales</taxon>
        <taxon>Orobanchaceae</taxon>
        <taxon>Buchnereae</taxon>
        <taxon>Striga</taxon>
    </lineage>
</organism>
<proteinExistence type="predicted"/>